<comment type="similarity">
    <text evidence="1">Belongs to the initiator RepB protein family.</text>
</comment>
<proteinExistence type="inferred from homology"/>
<dbReference type="RefSeq" id="WP_379772618.1">
    <property type="nucleotide sequence ID" value="NZ_JBHSMZ010000014.1"/>
</dbReference>
<evidence type="ECO:0000256" key="1">
    <source>
        <dbReference type="ARBA" id="ARBA00038283"/>
    </source>
</evidence>
<sequence>MELVNNTANAVEVLRQPNQTLAVLPVSGRITATMRKLFATMLFFSQQDGSKDVYRRSFGELMNLAEYNSRNTLDLREQFRLLQSIQVEWNTQASDETRWGVSGMIAQAEIVEHKGHATYVEWSLPPRIRQELLDPTSYTALLLHMSTALRGGSSIALYEICSRYKTSPNGLTMRQHWEWFCPRITGNPGIEVTEYKYFKRDVLKRAMAEVNAMTDIEVTLIEHKMGRRVEQIQFKVSRKANPFVAWSDTSANGGTVDMDLLNNIVAFGIKPKQAKIWCEEYDEDFLRKTVALVRQRDAAVGLPKLGSVAAYFRTALRDRIAEQPEKAPAKPAALPQGALPKPPTAAEAAQVDRMRMADEAYRAMSIEDQEARRDQFIKATPIAAYAREVKRHGLGRSQVAKAAFCEWLADSLWGNADAAGATPPEGSTN</sequence>
<reference evidence="5" key="1">
    <citation type="journal article" date="2019" name="Int. J. Syst. Evol. Microbiol.">
        <title>The Global Catalogue of Microorganisms (GCM) 10K type strain sequencing project: providing services to taxonomists for standard genome sequencing and annotation.</title>
        <authorList>
            <consortium name="The Broad Institute Genomics Platform"/>
            <consortium name="The Broad Institute Genome Sequencing Center for Infectious Disease"/>
            <person name="Wu L."/>
            <person name="Ma J."/>
        </authorList>
    </citation>
    <scope>NUCLEOTIDE SEQUENCE [LARGE SCALE GENOMIC DNA]</scope>
    <source>
        <strain evidence="5">CGMCC 4.5798</strain>
    </source>
</reference>
<dbReference type="SUPFAM" id="SSF46785">
    <property type="entry name" value="Winged helix' DNA-binding domain"/>
    <property type="match status" value="1"/>
</dbReference>
<accession>A0ABW0S068</accession>
<feature type="region of interest" description="Disordered" evidence="2">
    <location>
        <begin position="324"/>
        <end position="343"/>
    </location>
</feature>
<organism evidence="4 5">
    <name type="scientific">Massilia aerilata</name>
    <dbReference type="NCBI Taxonomy" id="453817"/>
    <lineage>
        <taxon>Bacteria</taxon>
        <taxon>Pseudomonadati</taxon>
        <taxon>Pseudomonadota</taxon>
        <taxon>Betaproteobacteria</taxon>
        <taxon>Burkholderiales</taxon>
        <taxon>Oxalobacteraceae</taxon>
        <taxon>Telluria group</taxon>
        <taxon>Massilia</taxon>
    </lineage>
</organism>
<keyword evidence="5" id="KW-1185">Reference proteome</keyword>
<evidence type="ECO:0000313" key="5">
    <source>
        <dbReference type="Proteomes" id="UP001596086"/>
    </source>
</evidence>
<gene>
    <name evidence="4" type="ORF">ACFPO9_17290</name>
</gene>
<dbReference type="Proteomes" id="UP001596086">
    <property type="component" value="Unassembled WGS sequence"/>
</dbReference>
<dbReference type="Gene3D" id="1.10.10.10">
    <property type="entry name" value="Winged helix-like DNA-binding domain superfamily/Winged helix DNA-binding domain"/>
    <property type="match status" value="1"/>
</dbReference>
<dbReference type="Pfam" id="PF21205">
    <property type="entry name" value="Rep3_C"/>
    <property type="match status" value="1"/>
</dbReference>
<dbReference type="InterPro" id="IPR036388">
    <property type="entry name" value="WH-like_DNA-bd_sf"/>
</dbReference>
<evidence type="ECO:0000313" key="4">
    <source>
        <dbReference type="EMBL" id="MFC5550273.1"/>
    </source>
</evidence>
<comment type="caution">
    <text evidence="4">The sequence shown here is derived from an EMBL/GenBank/DDBJ whole genome shotgun (WGS) entry which is preliminary data.</text>
</comment>
<feature type="compositionally biased region" description="Low complexity" evidence="2">
    <location>
        <begin position="329"/>
        <end position="339"/>
    </location>
</feature>
<dbReference type="Pfam" id="PF01051">
    <property type="entry name" value="Rep3_N"/>
    <property type="match status" value="1"/>
</dbReference>
<evidence type="ECO:0000259" key="3">
    <source>
        <dbReference type="Pfam" id="PF01051"/>
    </source>
</evidence>
<protein>
    <submittedName>
        <fullName evidence="4">Replication initiation protein</fullName>
    </submittedName>
</protein>
<feature type="domain" description="Initiator Rep protein WH1" evidence="3">
    <location>
        <begin position="26"/>
        <end position="162"/>
    </location>
</feature>
<name>A0ABW0S068_9BURK</name>
<dbReference type="EMBL" id="JBHSMZ010000014">
    <property type="protein sequence ID" value="MFC5550273.1"/>
    <property type="molecule type" value="Genomic_DNA"/>
</dbReference>
<dbReference type="InterPro" id="IPR000525">
    <property type="entry name" value="Initiator_Rep_WH1"/>
</dbReference>
<evidence type="ECO:0000256" key="2">
    <source>
        <dbReference type="SAM" id="MobiDB-lite"/>
    </source>
</evidence>
<dbReference type="InterPro" id="IPR036390">
    <property type="entry name" value="WH_DNA-bd_sf"/>
</dbReference>